<organism evidence="2">
    <name type="scientific">Arundo donax</name>
    <name type="common">Giant reed</name>
    <name type="synonym">Donax arundinaceus</name>
    <dbReference type="NCBI Taxonomy" id="35708"/>
    <lineage>
        <taxon>Eukaryota</taxon>
        <taxon>Viridiplantae</taxon>
        <taxon>Streptophyta</taxon>
        <taxon>Embryophyta</taxon>
        <taxon>Tracheophyta</taxon>
        <taxon>Spermatophyta</taxon>
        <taxon>Magnoliopsida</taxon>
        <taxon>Liliopsida</taxon>
        <taxon>Poales</taxon>
        <taxon>Poaceae</taxon>
        <taxon>PACMAD clade</taxon>
        <taxon>Arundinoideae</taxon>
        <taxon>Arundineae</taxon>
        <taxon>Arundo</taxon>
    </lineage>
</organism>
<reference evidence="2" key="1">
    <citation type="submission" date="2014-09" db="EMBL/GenBank/DDBJ databases">
        <authorList>
            <person name="Magalhaes I.L.F."/>
            <person name="Oliveira U."/>
            <person name="Santos F.R."/>
            <person name="Vidigal T.H.D.A."/>
            <person name="Brescovit A.D."/>
            <person name="Santos A.J."/>
        </authorList>
    </citation>
    <scope>NUCLEOTIDE SEQUENCE</scope>
    <source>
        <tissue evidence="2">Shoot tissue taken approximately 20 cm above the soil surface</tissue>
    </source>
</reference>
<feature type="region of interest" description="Disordered" evidence="1">
    <location>
        <begin position="1"/>
        <end position="26"/>
    </location>
</feature>
<name>A0A0A9AM66_ARUDO</name>
<protein>
    <submittedName>
        <fullName evidence="2">Uncharacterized protein</fullName>
    </submittedName>
</protein>
<feature type="compositionally biased region" description="Basic residues" evidence="1">
    <location>
        <begin position="13"/>
        <end position="26"/>
    </location>
</feature>
<proteinExistence type="predicted"/>
<sequence length="26" mass="3079">MTPRPPLASALRRAPRRRRRPRKGKP</sequence>
<reference evidence="2" key="2">
    <citation type="journal article" date="2015" name="Data Brief">
        <title>Shoot transcriptome of the giant reed, Arundo donax.</title>
        <authorList>
            <person name="Barrero R.A."/>
            <person name="Guerrero F.D."/>
            <person name="Moolhuijzen P."/>
            <person name="Goolsby J.A."/>
            <person name="Tidwell J."/>
            <person name="Bellgard S.E."/>
            <person name="Bellgard M.I."/>
        </authorList>
    </citation>
    <scope>NUCLEOTIDE SEQUENCE</scope>
    <source>
        <tissue evidence="2">Shoot tissue taken approximately 20 cm above the soil surface</tissue>
    </source>
</reference>
<accession>A0A0A9AM66</accession>
<dbReference type="EMBL" id="GBRH01245664">
    <property type="protein sequence ID" value="JAD52231.1"/>
    <property type="molecule type" value="Transcribed_RNA"/>
</dbReference>
<evidence type="ECO:0000256" key="1">
    <source>
        <dbReference type="SAM" id="MobiDB-lite"/>
    </source>
</evidence>
<evidence type="ECO:0000313" key="2">
    <source>
        <dbReference type="EMBL" id="JAD52231.1"/>
    </source>
</evidence>
<dbReference type="AlphaFoldDB" id="A0A0A9AM66"/>